<dbReference type="Proteomes" id="UP000594342">
    <property type="component" value="Unassembled WGS sequence"/>
</dbReference>
<dbReference type="InterPro" id="IPR036877">
    <property type="entry name" value="SUI1_dom_sf"/>
</dbReference>
<sequence>MADFLSSKAKDKTTEPSVLDKKIEMRLIKVKRAHLTFVFNLEHQLKGMTKQQIDALTSTMKKAFGTSCTYKEAPEFGFGYAFAGDLAPRIRQYLIDNNHVTADAFKD</sequence>
<evidence type="ECO:0000313" key="1">
    <source>
        <dbReference type="EMBL" id="VBB18491.1"/>
    </source>
</evidence>
<protein>
    <submittedName>
        <fullName evidence="1">Uncharacterized protein</fullName>
    </submittedName>
</protein>
<dbReference type="Gene3D" id="3.30.780.10">
    <property type="entry name" value="SUI1-like domain"/>
    <property type="match status" value="1"/>
</dbReference>
<gene>
    <name evidence="1" type="ORF">YASMINEVIRUS_954</name>
</gene>
<evidence type="ECO:0000313" key="2">
    <source>
        <dbReference type="Proteomes" id="UP000594342"/>
    </source>
</evidence>
<reference evidence="1 2" key="1">
    <citation type="submission" date="2018-10" db="EMBL/GenBank/DDBJ databases">
        <authorList>
            <consortium name="IHU Genomes"/>
        </authorList>
    </citation>
    <scope>NUCLEOTIDE SEQUENCE [LARGE SCALE GENOMIC DNA]</scope>
    <source>
        <strain evidence="1 2">A1</strain>
    </source>
</reference>
<keyword evidence="2" id="KW-1185">Reference proteome</keyword>
<name>A0A5K0UA65_9VIRU</name>
<comment type="caution">
    <text evidence="1">The sequence shown here is derived from an EMBL/GenBank/DDBJ whole genome shotgun (WGS) entry which is preliminary data.</text>
</comment>
<organism evidence="1 2">
    <name type="scientific">Yasminevirus sp. GU-2018</name>
    <dbReference type="NCBI Taxonomy" id="2420051"/>
    <lineage>
        <taxon>Viruses</taxon>
        <taxon>Varidnaviria</taxon>
        <taxon>Bamfordvirae</taxon>
        <taxon>Nucleocytoviricota</taxon>
        <taxon>Megaviricetes</taxon>
        <taxon>Imitervirales</taxon>
        <taxon>Mimiviridae</taxon>
        <taxon>Klosneuvirinae</taxon>
        <taxon>Yasminevirus</taxon>
        <taxon>Yasminevirus saudimassiliense</taxon>
    </lineage>
</organism>
<dbReference type="EMBL" id="UPSH01000001">
    <property type="protein sequence ID" value="VBB18491.1"/>
    <property type="molecule type" value="Genomic_DNA"/>
</dbReference>
<accession>A0A5K0UA65</accession>
<proteinExistence type="predicted"/>
<dbReference type="SUPFAM" id="SSF55159">
    <property type="entry name" value="eIF1-like"/>
    <property type="match status" value="1"/>
</dbReference>